<feature type="transmembrane region" description="Helical" evidence="2">
    <location>
        <begin position="20"/>
        <end position="39"/>
    </location>
</feature>
<evidence type="ECO:0000256" key="1">
    <source>
        <dbReference type="SAM" id="MobiDB-lite"/>
    </source>
</evidence>
<proteinExistence type="predicted"/>
<evidence type="ECO:0000313" key="3">
    <source>
        <dbReference type="EMBL" id="CAG6686601.1"/>
    </source>
</evidence>
<sequence>MTTPPGLFELVPATGAPVEPSGAVVVVSTGAAVVSSLLARFRNMVLSRLTTFPSYSSAESAVMLGCEAALGLTPETLLGSSSTAFTTHTISSRQSRSLPMLTPPGTN</sequence>
<reference evidence="3" key="1">
    <citation type="submission" date="2021-05" db="EMBL/GenBank/DDBJ databases">
        <authorList>
            <person name="Alioto T."/>
            <person name="Alioto T."/>
            <person name="Gomez Garrido J."/>
        </authorList>
    </citation>
    <scope>NUCLEOTIDE SEQUENCE</scope>
</reference>
<protein>
    <submittedName>
        <fullName evidence="3">Uncharacterized protein</fullName>
    </submittedName>
</protein>
<keyword evidence="2" id="KW-1133">Transmembrane helix</keyword>
<dbReference type="EMBL" id="HBUF01277442">
    <property type="protein sequence ID" value="CAG6686601.1"/>
    <property type="molecule type" value="Transcribed_RNA"/>
</dbReference>
<feature type="region of interest" description="Disordered" evidence="1">
    <location>
        <begin position="88"/>
        <end position="107"/>
    </location>
</feature>
<dbReference type="AlphaFoldDB" id="A0A8D8TDH8"/>
<accession>A0A8D8TDH8</accession>
<organism evidence="3">
    <name type="scientific">Cacopsylla melanoneura</name>
    <dbReference type="NCBI Taxonomy" id="428564"/>
    <lineage>
        <taxon>Eukaryota</taxon>
        <taxon>Metazoa</taxon>
        <taxon>Ecdysozoa</taxon>
        <taxon>Arthropoda</taxon>
        <taxon>Hexapoda</taxon>
        <taxon>Insecta</taxon>
        <taxon>Pterygota</taxon>
        <taxon>Neoptera</taxon>
        <taxon>Paraneoptera</taxon>
        <taxon>Hemiptera</taxon>
        <taxon>Sternorrhyncha</taxon>
        <taxon>Psylloidea</taxon>
        <taxon>Psyllidae</taxon>
        <taxon>Psyllinae</taxon>
        <taxon>Cacopsylla</taxon>
    </lineage>
</organism>
<keyword evidence="2" id="KW-0472">Membrane</keyword>
<evidence type="ECO:0000256" key="2">
    <source>
        <dbReference type="SAM" id="Phobius"/>
    </source>
</evidence>
<feature type="compositionally biased region" description="Polar residues" evidence="1">
    <location>
        <begin position="88"/>
        <end position="97"/>
    </location>
</feature>
<name>A0A8D8TDH8_9HEMI</name>
<keyword evidence="2" id="KW-0812">Transmembrane</keyword>